<organism evidence="1 2">
    <name type="scientific">Pomacea canaliculata</name>
    <name type="common">Golden apple snail</name>
    <dbReference type="NCBI Taxonomy" id="400727"/>
    <lineage>
        <taxon>Eukaryota</taxon>
        <taxon>Metazoa</taxon>
        <taxon>Spiralia</taxon>
        <taxon>Lophotrochozoa</taxon>
        <taxon>Mollusca</taxon>
        <taxon>Gastropoda</taxon>
        <taxon>Caenogastropoda</taxon>
        <taxon>Architaenioglossa</taxon>
        <taxon>Ampullarioidea</taxon>
        <taxon>Ampullariidae</taxon>
        <taxon>Pomacea</taxon>
    </lineage>
</organism>
<evidence type="ECO:0000313" key="1">
    <source>
        <dbReference type="EMBL" id="PVD27100.1"/>
    </source>
</evidence>
<comment type="caution">
    <text evidence="1">The sequence shown here is derived from an EMBL/GenBank/DDBJ whole genome shotgun (WGS) entry which is preliminary data.</text>
</comment>
<keyword evidence="2" id="KW-1185">Reference proteome</keyword>
<dbReference type="OrthoDB" id="6202701at2759"/>
<dbReference type="AlphaFoldDB" id="A0A2T7P103"/>
<accession>A0A2T7P103</accession>
<gene>
    <name evidence="1" type="ORF">C0Q70_12251</name>
</gene>
<evidence type="ECO:0000313" key="2">
    <source>
        <dbReference type="Proteomes" id="UP000245119"/>
    </source>
</evidence>
<sequence length="146" mass="15867">MRTSFFKGLTSLPTVECAADGLEADVTVMSMTMYSVHDNNVVAAINILDSECSTSGVYSACVVSSQDKKRTKLVSIVPEAVKDEVAVYGCNLTVFRQGKGHIVSWSTSVRLPMKGSSEDVMVMCMALYYVDKEILSSVNIVEKYGT</sequence>
<dbReference type="EMBL" id="PZQS01000007">
    <property type="protein sequence ID" value="PVD27100.1"/>
    <property type="molecule type" value="Genomic_DNA"/>
</dbReference>
<proteinExistence type="predicted"/>
<reference evidence="1 2" key="1">
    <citation type="submission" date="2018-04" db="EMBL/GenBank/DDBJ databases">
        <title>The genome of golden apple snail Pomacea canaliculata provides insight into stress tolerance and invasive adaptation.</title>
        <authorList>
            <person name="Liu C."/>
            <person name="Liu B."/>
            <person name="Ren Y."/>
            <person name="Zhang Y."/>
            <person name="Wang H."/>
            <person name="Li S."/>
            <person name="Jiang F."/>
            <person name="Yin L."/>
            <person name="Zhang G."/>
            <person name="Qian W."/>
            <person name="Fan W."/>
        </authorList>
    </citation>
    <scope>NUCLEOTIDE SEQUENCE [LARGE SCALE GENOMIC DNA]</scope>
    <source>
        <strain evidence="1">SZHN2017</strain>
        <tissue evidence="1">Muscle</tissue>
    </source>
</reference>
<dbReference type="Proteomes" id="UP000245119">
    <property type="component" value="Linkage Group LG7"/>
</dbReference>
<protein>
    <submittedName>
        <fullName evidence="1">Uncharacterized protein</fullName>
    </submittedName>
</protein>
<name>A0A2T7P103_POMCA</name>